<dbReference type="AlphaFoldDB" id="A0A2D4M5I8"/>
<reference evidence="2" key="1">
    <citation type="submission" date="2017-07" db="EMBL/GenBank/DDBJ databases">
        <authorList>
            <person name="Mikheyev A."/>
            <person name="Grau M."/>
        </authorList>
    </citation>
    <scope>NUCLEOTIDE SEQUENCE</scope>
    <source>
        <tissue evidence="2">Venom_gland</tissue>
    </source>
</reference>
<sequence>MVIWDNIDRIVEEQYKIIREMTSIPTTKTGKKPVTTVAISSPAASTQCMIKGMLAAEKLSTTTSAQSVQASLLAIQETMVMLQESMSKTHIESRSDRETMKTKLKTEIGEMKVEFRNLDKKIGLIQESIKRNEEKIRTIKQQSEQTEKKLELMDEKITGYNKETEVALIHLEMERVSYYLRFQNIKEVKEEDLTLVMAELLVELLQRDKNEIVNKIDNIYCCGLPESRATTHGS</sequence>
<reference evidence="2" key="2">
    <citation type="submission" date="2017-11" db="EMBL/GenBank/DDBJ databases">
        <title>Coralsnake Venomics: Analyses of Venom Gland Transcriptomes and Proteomes of Six Brazilian Taxa.</title>
        <authorList>
            <person name="Aird S.D."/>
            <person name="Jorge da Silva N."/>
            <person name="Qiu L."/>
            <person name="Villar-Briones A."/>
            <person name="Aparecida-Saddi V."/>
            <person name="Campos-Telles M.P."/>
            <person name="Grau M."/>
            <person name="Mikheyev A.S."/>
        </authorList>
    </citation>
    <scope>NUCLEOTIDE SEQUENCE</scope>
    <source>
        <tissue evidence="2">Venom_gland</tissue>
    </source>
</reference>
<protein>
    <submittedName>
        <fullName evidence="2">Uncharacterized protein</fullName>
    </submittedName>
</protein>
<accession>A0A2D4M5I8</accession>
<evidence type="ECO:0000313" key="2">
    <source>
        <dbReference type="EMBL" id="LAB28622.1"/>
    </source>
</evidence>
<evidence type="ECO:0000256" key="1">
    <source>
        <dbReference type="SAM" id="Coils"/>
    </source>
</evidence>
<dbReference type="EMBL" id="IACM01077387">
    <property type="protein sequence ID" value="LAB28622.1"/>
    <property type="molecule type" value="Transcribed_RNA"/>
</dbReference>
<feature type="coiled-coil region" evidence="1">
    <location>
        <begin position="129"/>
        <end position="163"/>
    </location>
</feature>
<proteinExistence type="predicted"/>
<name>A0A2D4M5I8_9SAUR</name>
<keyword evidence="1" id="KW-0175">Coiled coil</keyword>
<organism evidence="2">
    <name type="scientific">Micrurus spixii</name>
    <name type="common">Amazon coral snake</name>
    <dbReference type="NCBI Taxonomy" id="129469"/>
    <lineage>
        <taxon>Eukaryota</taxon>
        <taxon>Metazoa</taxon>
        <taxon>Chordata</taxon>
        <taxon>Craniata</taxon>
        <taxon>Vertebrata</taxon>
        <taxon>Euteleostomi</taxon>
        <taxon>Lepidosauria</taxon>
        <taxon>Squamata</taxon>
        <taxon>Bifurcata</taxon>
        <taxon>Unidentata</taxon>
        <taxon>Episquamata</taxon>
        <taxon>Toxicofera</taxon>
        <taxon>Serpentes</taxon>
        <taxon>Colubroidea</taxon>
        <taxon>Elapidae</taxon>
        <taxon>Elapinae</taxon>
        <taxon>Micrurus</taxon>
    </lineage>
</organism>